<reference evidence="1 2" key="1">
    <citation type="submission" date="2018-10" db="EMBL/GenBank/DDBJ databases">
        <title>Sequencing the genomes of 1000 actinobacteria strains.</title>
        <authorList>
            <person name="Klenk H.-P."/>
        </authorList>
    </citation>
    <scope>NUCLEOTIDE SEQUENCE [LARGE SCALE GENOMIC DNA]</scope>
    <source>
        <strain evidence="1 2">DSM 45175</strain>
    </source>
</reference>
<proteinExistence type="predicted"/>
<protein>
    <submittedName>
        <fullName evidence="1">Uncharacterized protein</fullName>
    </submittedName>
</protein>
<name>A0A495JHD0_9ACTN</name>
<evidence type="ECO:0000313" key="1">
    <source>
        <dbReference type="EMBL" id="RKR87459.1"/>
    </source>
</evidence>
<keyword evidence="2" id="KW-1185">Reference proteome</keyword>
<dbReference type="Proteomes" id="UP000277671">
    <property type="component" value="Unassembled WGS sequence"/>
</dbReference>
<gene>
    <name evidence="1" type="ORF">BDK92_1735</name>
</gene>
<evidence type="ECO:0000313" key="2">
    <source>
        <dbReference type="Proteomes" id="UP000277671"/>
    </source>
</evidence>
<accession>A0A495JHD0</accession>
<dbReference type="AlphaFoldDB" id="A0A495JHD0"/>
<dbReference type="EMBL" id="RBKT01000001">
    <property type="protein sequence ID" value="RKR87459.1"/>
    <property type="molecule type" value="Genomic_DNA"/>
</dbReference>
<sequence length="371" mass="41440">MFAAAQFESWVFLDDLAAVYERDSGRFEAVLTGGGPFISRPENLLKKIHAYRLRVEKEKEPSPELAFASPSDSELRFVSRTSDAVMLAEVSPVSVPFTVCERFLAGRYSLKVQGVKGMRHDDALDFIKRFANSVIFDLDLLYGLVTRLAPHGELNTLHRRGGTLSYDQTPYIPRNVYDEEPLTLYMHARAVRGMPLVEYLGYYQSLECYFPAYVHADMVRRVGQKLRDPAFNPSRNGDIAALLGMVQAGGGGMPEVEQLKLLLRNCLNENELVSFIRQSPGSEEFLGAKKELSGVPLIHLNDLGRKPSDQVAARIYALRCRIVHTKVDGGPKGASLLLPHSYEARKLDHDLALIRFISQRVLIAEASAAGW</sequence>
<organism evidence="1 2">
    <name type="scientific">Micromonospora pisi</name>
    <dbReference type="NCBI Taxonomy" id="589240"/>
    <lineage>
        <taxon>Bacteria</taxon>
        <taxon>Bacillati</taxon>
        <taxon>Actinomycetota</taxon>
        <taxon>Actinomycetes</taxon>
        <taxon>Micromonosporales</taxon>
        <taxon>Micromonosporaceae</taxon>
        <taxon>Micromonospora</taxon>
    </lineage>
</organism>
<comment type="caution">
    <text evidence="1">The sequence shown here is derived from an EMBL/GenBank/DDBJ whole genome shotgun (WGS) entry which is preliminary data.</text>
</comment>